<evidence type="ECO:0000313" key="2">
    <source>
        <dbReference type="EMBL" id="TVM20040.1"/>
    </source>
</evidence>
<evidence type="ECO:0000259" key="1">
    <source>
        <dbReference type="SMART" id="SM01001"/>
    </source>
</evidence>
<proteinExistence type="predicted"/>
<dbReference type="InterPro" id="IPR039476">
    <property type="entry name" value="P2CMN_synthase_LarB"/>
</dbReference>
<dbReference type="Gene3D" id="3.40.50.1970">
    <property type="match status" value="1"/>
</dbReference>
<dbReference type="GO" id="GO:0006189">
    <property type="term" value="P:'de novo' IMP biosynthetic process"/>
    <property type="evidence" value="ECO:0007669"/>
    <property type="project" value="InterPro"/>
</dbReference>
<dbReference type="PANTHER" id="PTHR43064:SF1">
    <property type="entry name" value="SLL1489 PROTEIN"/>
    <property type="match status" value="1"/>
</dbReference>
<protein>
    <submittedName>
        <fullName evidence="2">Nickel pincer cofactor biosynthesis protein LarB</fullName>
    </submittedName>
</protein>
<dbReference type="AlphaFoldDB" id="A0A7M3MK28"/>
<dbReference type="GO" id="GO:0016787">
    <property type="term" value="F:hydrolase activity"/>
    <property type="evidence" value="ECO:0007669"/>
    <property type="project" value="InterPro"/>
</dbReference>
<dbReference type="NCBIfam" id="NF033503">
    <property type="entry name" value="LarB"/>
    <property type="match status" value="1"/>
</dbReference>
<dbReference type="RefSeq" id="WP_144301175.1">
    <property type="nucleotide sequence ID" value="NZ_QMIE01000001.1"/>
</dbReference>
<dbReference type="EMBL" id="QMIE01000001">
    <property type="protein sequence ID" value="TVM20040.1"/>
    <property type="molecule type" value="Genomic_DNA"/>
</dbReference>
<gene>
    <name evidence="2" type="primary">larB</name>
    <name evidence="2" type="ORF">DPQ33_00285</name>
</gene>
<dbReference type="PANTHER" id="PTHR43064">
    <property type="entry name" value="PHOSPHORIBOSYLAMINOIMIDAZOLE CARBOXYLASE-RELATED"/>
    <property type="match status" value="1"/>
</dbReference>
<dbReference type="InterPro" id="IPR000031">
    <property type="entry name" value="PurE_dom"/>
</dbReference>
<comment type="caution">
    <text evidence="2">The sequence shown here is derived from an EMBL/GenBank/DDBJ whole genome shotgun (WGS) entry which is preliminary data.</text>
</comment>
<keyword evidence="3" id="KW-1185">Reference proteome</keyword>
<dbReference type="Pfam" id="PF00731">
    <property type="entry name" value="AIRC"/>
    <property type="match status" value="1"/>
</dbReference>
<evidence type="ECO:0000313" key="3">
    <source>
        <dbReference type="Proteomes" id="UP000448292"/>
    </source>
</evidence>
<dbReference type="SUPFAM" id="SSF52255">
    <property type="entry name" value="N5-CAIR mutase (phosphoribosylaminoimidazole carboxylase, PurE)"/>
    <property type="match status" value="1"/>
</dbReference>
<accession>A0A7M3MK28</accession>
<dbReference type="OrthoDB" id="9782511at2"/>
<organism evidence="2 3">
    <name type="scientific">Oceanidesulfovibrio indonesiensis</name>
    <dbReference type="NCBI Taxonomy" id="54767"/>
    <lineage>
        <taxon>Bacteria</taxon>
        <taxon>Pseudomonadati</taxon>
        <taxon>Thermodesulfobacteriota</taxon>
        <taxon>Desulfovibrionia</taxon>
        <taxon>Desulfovibrionales</taxon>
        <taxon>Desulfovibrionaceae</taxon>
        <taxon>Oceanidesulfovibrio</taxon>
    </lineage>
</organism>
<feature type="domain" description="PurE" evidence="1">
    <location>
        <begin position="150"/>
        <end position="279"/>
    </location>
</feature>
<dbReference type="SMART" id="SM01001">
    <property type="entry name" value="AIRC"/>
    <property type="match status" value="1"/>
</dbReference>
<name>A0A7M3MK28_9BACT</name>
<dbReference type="Proteomes" id="UP000448292">
    <property type="component" value="Unassembled WGS sequence"/>
</dbReference>
<sequence length="279" mass="28461">MDKKNLAALLSAVANGDTTPEDAAQAILQEPFRRTMNARTPETDAAPTNVDPSVCLDGHRALRTGMGEVVFGQGKNREQLVSAVAGLDVPGRPVLVTRLDEDDGEYLLERFPGGEFWPKARLFISSPPLGVAEGLAGPFAAGKSSWPADGEIVVVTAGSSDIPVALEAVGTLRFLGYEPGLVSDVGVAGIHRLEPHLPALSAARLLVVIAGMEGALPSVLAGLVSAPLIAVPTSVGYGASFGGLSALLAMLNACAPGVAVVNIDNGFGAAALAARLLAI</sequence>
<reference evidence="2 3" key="1">
    <citation type="submission" date="2018-06" db="EMBL/GenBank/DDBJ databases">
        <title>Complete genome of Desulfovibrio indonesiensis P37SLT.</title>
        <authorList>
            <person name="Crispim J.S."/>
            <person name="Vidigal P.M.P."/>
            <person name="Silva L.C.F."/>
            <person name="Laguardia C.N."/>
            <person name="Araujo L.C."/>
            <person name="Dias R.S."/>
            <person name="Sousa M.P."/>
            <person name="Paula S.O."/>
            <person name="Silva C."/>
        </authorList>
    </citation>
    <scope>NUCLEOTIDE SEQUENCE [LARGE SCALE GENOMIC DNA]</scope>
    <source>
        <strain evidence="2 3">P37SLT</strain>
    </source>
</reference>